<reference evidence="2 3" key="1">
    <citation type="journal article" date="2015" name="Sci. Rep.">
        <title>The power of single molecule real-time sequencing technology in the de novo assembly of a eukaryotic genome.</title>
        <authorList>
            <person name="Sakai H."/>
            <person name="Naito K."/>
            <person name="Ogiso-Tanaka E."/>
            <person name="Takahashi Y."/>
            <person name="Iseki K."/>
            <person name="Muto C."/>
            <person name="Satou K."/>
            <person name="Teruya K."/>
            <person name="Shiroma A."/>
            <person name="Shimoji M."/>
            <person name="Hirano T."/>
            <person name="Itoh T."/>
            <person name="Kaga A."/>
            <person name="Tomooka N."/>
        </authorList>
    </citation>
    <scope>NUCLEOTIDE SEQUENCE [LARGE SCALE GENOMIC DNA]</scope>
    <source>
        <strain evidence="3">cv. Shumari</strain>
    </source>
</reference>
<gene>
    <name evidence="2" type="primary">Vigan.06G175600</name>
    <name evidence="2" type="ORF">VIGAN_06175600</name>
</gene>
<evidence type="ECO:0000256" key="1">
    <source>
        <dbReference type="SAM" id="Phobius"/>
    </source>
</evidence>
<keyword evidence="1" id="KW-0472">Membrane</keyword>
<dbReference type="EMBL" id="AP015039">
    <property type="protein sequence ID" value="BAT90501.1"/>
    <property type="molecule type" value="Genomic_DNA"/>
</dbReference>
<organism evidence="2 3">
    <name type="scientific">Vigna angularis var. angularis</name>
    <dbReference type="NCBI Taxonomy" id="157739"/>
    <lineage>
        <taxon>Eukaryota</taxon>
        <taxon>Viridiplantae</taxon>
        <taxon>Streptophyta</taxon>
        <taxon>Embryophyta</taxon>
        <taxon>Tracheophyta</taxon>
        <taxon>Spermatophyta</taxon>
        <taxon>Magnoliopsida</taxon>
        <taxon>eudicotyledons</taxon>
        <taxon>Gunneridae</taxon>
        <taxon>Pentapetalae</taxon>
        <taxon>rosids</taxon>
        <taxon>fabids</taxon>
        <taxon>Fabales</taxon>
        <taxon>Fabaceae</taxon>
        <taxon>Papilionoideae</taxon>
        <taxon>50 kb inversion clade</taxon>
        <taxon>NPAAA clade</taxon>
        <taxon>indigoferoid/millettioid clade</taxon>
        <taxon>Phaseoleae</taxon>
        <taxon>Vigna</taxon>
    </lineage>
</organism>
<feature type="transmembrane region" description="Helical" evidence="1">
    <location>
        <begin position="58"/>
        <end position="79"/>
    </location>
</feature>
<protein>
    <submittedName>
        <fullName evidence="2">Uncharacterized protein</fullName>
    </submittedName>
</protein>
<keyword evidence="1" id="KW-0812">Transmembrane</keyword>
<sequence>FSNTYNNTSHMCFRKILFKTHKIYCEKSFLSYFLFSSSSPVLLSFSFCTATVMMEVVVATTMIMCCSSEECLSLFLLLWRCKLVIMEVHEAITVTVCLVTKSPLLSIRFHFPFRAFIHFCDKL</sequence>
<keyword evidence="1" id="KW-1133">Transmembrane helix</keyword>
<dbReference type="Proteomes" id="UP000291084">
    <property type="component" value="Chromosome 6"/>
</dbReference>
<name>A0A0S3SCG2_PHAAN</name>
<dbReference type="AlphaFoldDB" id="A0A0S3SCG2"/>
<evidence type="ECO:0000313" key="3">
    <source>
        <dbReference type="Proteomes" id="UP000291084"/>
    </source>
</evidence>
<accession>A0A0S3SCG2</accession>
<proteinExistence type="predicted"/>
<feature type="transmembrane region" description="Helical" evidence="1">
    <location>
        <begin position="29"/>
        <end position="52"/>
    </location>
</feature>
<feature type="non-terminal residue" evidence="2">
    <location>
        <position position="1"/>
    </location>
</feature>
<evidence type="ECO:0000313" key="2">
    <source>
        <dbReference type="EMBL" id="BAT90501.1"/>
    </source>
</evidence>
<keyword evidence="3" id="KW-1185">Reference proteome</keyword>